<feature type="compositionally biased region" description="Basic and acidic residues" evidence="4">
    <location>
        <begin position="96"/>
        <end position="119"/>
    </location>
</feature>
<dbReference type="Gene3D" id="3.30.1320.10">
    <property type="match status" value="1"/>
</dbReference>
<dbReference type="NCBIfam" id="TIGR00002">
    <property type="entry name" value="S16"/>
    <property type="match status" value="1"/>
</dbReference>
<dbReference type="Proteomes" id="UP000546464">
    <property type="component" value="Unassembled WGS sequence"/>
</dbReference>
<name>A0A842HCP7_9BACT</name>
<organism evidence="5 6">
    <name type="scientific">Ruficoccus amylovorans</name>
    <dbReference type="NCBI Taxonomy" id="1804625"/>
    <lineage>
        <taxon>Bacteria</taxon>
        <taxon>Pseudomonadati</taxon>
        <taxon>Verrucomicrobiota</taxon>
        <taxon>Opitutia</taxon>
        <taxon>Puniceicoccales</taxon>
        <taxon>Cerasicoccaceae</taxon>
        <taxon>Ruficoccus</taxon>
    </lineage>
</organism>
<dbReference type="Pfam" id="PF00886">
    <property type="entry name" value="Ribosomal_S16"/>
    <property type="match status" value="1"/>
</dbReference>
<reference evidence="5 6" key="1">
    <citation type="submission" date="2020-07" db="EMBL/GenBank/DDBJ databases">
        <authorList>
            <person name="Feng X."/>
        </authorList>
    </citation>
    <scope>NUCLEOTIDE SEQUENCE [LARGE SCALE GENOMIC DNA]</scope>
    <source>
        <strain evidence="5 6">JCM31066</strain>
    </source>
</reference>
<proteinExistence type="inferred from homology"/>
<evidence type="ECO:0000256" key="2">
    <source>
        <dbReference type="ARBA" id="ARBA00023274"/>
    </source>
</evidence>
<keyword evidence="2 3" id="KW-0687">Ribonucleoprotein</keyword>
<dbReference type="AlphaFoldDB" id="A0A842HCP7"/>
<dbReference type="HAMAP" id="MF_00385">
    <property type="entry name" value="Ribosomal_bS16"/>
    <property type="match status" value="1"/>
</dbReference>
<dbReference type="GO" id="GO:0015935">
    <property type="term" value="C:small ribosomal subunit"/>
    <property type="evidence" value="ECO:0007669"/>
    <property type="project" value="TreeGrafter"/>
</dbReference>
<evidence type="ECO:0000313" key="5">
    <source>
        <dbReference type="EMBL" id="MBC2593377.1"/>
    </source>
</evidence>
<dbReference type="InterPro" id="IPR000307">
    <property type="entry name" value="Ribosomal_bS16"/>
</dbReference>
<dbReference type="GO" id="GO:0003735">
    <property type="term" value="F:structural constituent of ribosome"/>
    <property type="evidence" value="ECO:0007669"/>
    <property type="project" value="InterPro"/>
</dbReference>
<sequence length="127" mass="13775">MALRIRLQRHGASHAPVYRMVVTESSHRRDGRHAEVLGHYNPKARGQDVELKLKLDRVDYWTGVGAQPSDTARTLINRARREAGLVASVPSPQPAKKAEAAAPKAEEAPAAAEEPKAEAAEGEQPQA</sequence>
<dbReference type="InterPro" id="IPR023803">
    <property type="entry name" value="Ribosomal_bS16_dom_sf"/>
</dbReference>
<dbReference type="EMBL" id="JACHVB010000013">
    <property type="protein sequence ID" value="MBC2593377.1"/>
    <property type="molecule type" value="Genomic_DNA"/>
</dbReference>
<dbReference type="PANTHER" id="PTHR12919">
    <property type="entry name" value="30S RIBOSOMAL PROTEIN S16"/>
    <property type="match status" value="1"/>
</dbReference>
<gene>
    <name evidence="3 5" type="primary">rpsP</name>
    <name evidence="5" type="ORF">H5P28_03800</name>
</gene>
<dbReference type="GO" id="GO:0006412">
    <property type="term" value="P:translation"/>
    <property type="evidence" value="ECO:0007669"/>
    <property type="project" value="UniProtKB-UniRule"/>
</dbReference>
<evidence type="ECO:0000256" key="4">
    <source>
        <dbReference type="SAM" id="MobiDB-lite"/>
    </source>
</evidence>
<evidence type="ECO:0000256" key="1">
    <source>
        <dbReference type="ARBA" id="ARBA00022980"/>
    </source>
</evidence>
<dbReference type="RefSeq" id="WP_185674384.1">
    <property type="nucleotide sequence ID" value="NZ_JACHVB010000013.1"/>
</dbReference>
<protein>
    <recommendedName>
        <fullName evidence="3">Small ribosomal subunit protein bS16</fullName>
    </recommendedName>
</protein>
<keyword evidence="1 3" id="KW-0689">Ribosomal protein</keyword>
<feature type="region of interest" description="Disordered" evidence="4">
    <location>
        <begin position="84"/>
        <end position="127"/>
    </location>
</feature>
<keyword evidence="6" id="KW-1185">Reference proteome</keyword>
<dbReference type="PANTHER" id="PTHR12919:SF20">
    <property type="entry name" value="SMALL RIBOSOMAL SUBUNIT PROTEIN BS16M"/>
    <property type="match status" value="1"/>
</dbReference>
<comment type="similarity">
    <text evidence="3">Belongs to the bacterial ribosomal protein bS16 family.</text>
</comment>
<evidence type="ECO:0000256" key="3">
    <source>
        <dbReference type="HAMAP-Rule" id="MF_00385"/>
    </source>
</evidence>
<comment type="caution">
    <text evidence="5">The sequence shown here is derived from an EMBL/GenBank/DDBJ whole genome shotgun (WGS) entry which is preliminary data.</text>
</comment>
<dbReference type="GO" id="GO:0005737">
    <property type="term" value="C:cytoplasm"/>
    <property type="evidence" value="ECO:0007669"/>
    <property type="project" value="UniProtKB-ARBA"/>
</dbReference>
<dbReference type="SUPFAM" id="SSF54565">
    <property type="entry name" value="Ribosomal protein S16"/>
    <property type="match status" value="1"/>
</dbReference>
<accession>A0A842HCP7</accession>
<evidence type="ECO:0000313" key="6">
    <source>
        <dbReference type="Proteomes" id="UP000546464"/>
    </source>
</evidence>